<comment type="caution">
    <text evidence="1">The sequence shown here is derived from an EMBL/GenBank/DDBJ whole genome shotgun (WGS) entry which is preliminary data.</text>
</comment>
<organism evidence="1 2">
    <name type="scientific">Curtobacterium luteum</name>
    <dbReference type="NCBI Taxonomy" id="33881"/>
    <lineage>
        <taxon>Bacteria</taxon>
        <taxon>Bacillati</taxon>
        <taxon>Actinomycetota</taxon>
        <taxon>Actinomycetes</taxon>
        <taxon>Micrococcales</taxon>
        <taxon>Microbacteriaceae</taxon>
        <taxon>Curtobacterium</taxon>
    </lineage>
</organism>
<accession>A0A175RPH4</accession>
<name>A0A175RPH4_9MICO</name>
<sequence>MTTDIAVALPAGWIEVAAQDTADQMAEQLRAQAAVDGDAFDGPSLDALVDAAQQLRATVGSDVWQHFGAVVTQVPTRRPGDRDDEVPWQTTVWAFGVRLLRLPDLGDLNPVGVAERVVGSVGVVRSVEPFRLDDGRDGVAVLLTAVEVDDEQIVAARSRLPQLDPDRLGAWVCMLPVPGLPATLSLTVGLAPDDAEVPQMTWLGAQIATSVHRVVGASDTPVAGPTGVGGEGQRR</sequence>
<dbReference type="RefSeq" id="WP_058726072.1">
    <property type="nucleotide sequence ID" value="NZ_LDQC01000058.1"/>
</dbReference>
<reference evidence="1 2" key="1">
    <citation type="journal article" date="2016" name="Front. Microbiol.">
        <title>Genomic Resource of Rice Seed Associated Bacteria.</title>
        <authorList>
            <person name="Midha S."/>
            <person name="Bansal K."/>
            <person name="Sharma S."/>
            <person name="Kumar N."/>
            <person name="Patil P.P."/>
            <person name="Chaudhry V."/>
            <person name="Patil P.B."/>
        </authorList>
    </citation>
    <scope>NUCLEOTIDE SEQUENCE [LARGE SCALE GENOMIC DNA]</scope>
    <source>
        <strain evidence="1 2">NS184</strain>
    </source>
</reference>
<dbReference type="Proteomes" id="UP000078252">
    <property type="component" value="Unassembled WGS sequence"/>
</dbReference>
<dbReference type="STRING" id="33881.NS184_10570"/>
<gene>
    <name evidence="1" type="ORF">NS184_10570</name>
</gene>
<evidence type="ECO:0000313" key="2">
    <source>
        <dbReference type="Proteomes" id="UP000078252"/>
    </source>
</evidence>
<proteinExistence type="predicted"/>
<dbReference type="PATRIC" id="fig|33881.3.peg.2459"/>
<dbReference type="AlphaFoldDB" id="A0A175RPH4"/>
<protein>
    <submittedName>
        <fullName evidence="1">Uncharacterized protein</fullName>
    </submittedName>
</protein>
<dbReference type="EMBL" id="LDQC01000058">
    <property type="protein sequence ID" value="KTR05208.1"/>
    <property type="molecule type" value="Genomic_DNA"/>
</dbReference>
<evidence type="ECO:0000313" key="1">
    <source>
        <dbReference type="EMBL" id="KTR05208.1"/>
    </source>
</evidence>